<dbReference type="AlphaFoldDB" id="A0A415J8T4"/>
<evidence type="ECO:0000313" key="3">
    <source>
        <dbReference type="EMBL" id="TWL27418.1"/>
    </source>
</evidence>
<dbReference type="Pfam" id="PF03415">
    <property type="entry name" value="Peptidase_C11"/>
    <property type="match status" value="1"/>
</dbReference>
<dbReference type="RefSeq" id="WP_011198409.1">
    <property type="nucleotide sequence ID" value="NZ_BEXU01000002.1"/>
</dbReference>
<evidence type="ECO:0000313" key="4">
    <source>
        <dbReference type="Proteomes" id="UP000435910"/>
    </source>
</evidence>
<reference evidence="3 4" key="1">
    <citation type="submission" date="2019-06" db="EMBL/GenBank/DDBJ databases">
        <title>Genome sequence analysis of &gt;100 Bacillus licheniformis strains suggests intrinsic resistance to this species.</title>
        <authorList>
            <person name="Wels M."/>
            <person name="Siezen R.J."/>
            <person name="Johansen E."/>
            <person name="Stuer-Lauridsen B."/>
            <person name="Bjerre K."/>
            <person name="Nielsen B.K.K."/>
        </authorList>
    </citation>
    <scope>NUCLEOTIDE SEQUENCE [LARGE SCALE GENOMIC DNA]</scope>
    <source>
        <strain evidence="3 4">BAC-16736</strain>
    </source>
</reference>
<dbReference type="EMBL" id="NILC01000023">
    <property type="protein sequence ID" value="TWL27418.1"/>
    <property type="molecule type" value="Genomic_DNA"/>
</dbReference>
<feature type="signal peptide" evidence="1">
    <location>
        <begin position="1"/>
        <end position="22"/>
    </location>
</feature>
<sequence>MNLIKWILFSVISFAFFQPAPAALLKEKDDYTILVYMIGSDMESDFHMASDDIQEMMDAGSSSNVNVVLQTGGAKKWANPSISHKVNQRWKVEHQKLVPLENVGKKNMDSPGSVTDFITWGVKTYPAKKYVLIFWGHGLGSVDGYGGDENFGNKKMKISELQSGIKTAYEHTKQKFDLIGFDNCKMAGIETAYALRDYGKYMLASVDYTNQNGWDYKRALQSVQDDPSIDPKELGREIAAGYVQQSKENGETEDLQQSLIQLNRVKDAVDALDRLSVNMNLALKEPDGKRLLHYARLAAEDYADESDMVDLADLSSLIGQQIGAEKEAKEVVKSVKKAVIMNIKSPEHPRGSGMSVYYPARDNHKRFAEKSKIYRLLDFSSRYQTFIKDYSHSTFNFDL</sequence>
<dbReference type="PANTHER" id="PTHR37835">
    <property type="entry name" value="ALPHA-CLOSTRIPAIN"/>
    <property type="match status" value="1"/>
</dbReference>
<dbReference type="EMBL" id="CP065647">
    <property type="protein sequence ID" value="QPR73636.1"/>
    <property type="molecule type" value="Genomic_DNA"/>
</dbReference>
<dbReference type="GeneID" id="92859399"/>
<gene>
    <name evidence="3" type="ORF">CHCC16736_2739</name>
    <name evidence="2" type="ORF">I6G80_05060</name>
</gene>
<dbReference type="Proteomes" id="UP000595038">
    <property type="component" value="Chromosome"/>
</dbReference>
<dbReference type="Proteomes" id="UP000435910">
    <property type="component" value="Unassembled WGS sequence"/>
</dbReference>
<name>A0A415J8T4_BACLI</name>
<protein>
    <recommendedName>
        <fullName evidence="6">Clostripain</fullName>
    </recommendedName>
</protein>
<reference evidence="2 5" key="2">
    <citation type="submission" date="2020-12" db="EMBL/GenBank/DDBJ databases">
        <title>FDA dAtabase for Regulatory Grade micrObial Sequences (FDA-ARGOS): Supporting development and validation of Infectious Disease Dx tests.</title>
        <authorList>
            <person name="Nelson B."/>
            <person name="Plummer A."/>
            <person name="Tallon L."/>
            <person name="Sadzewicz L."/>
            <person name="Zhao X."/>
            <person name="Boylan J."/>
            <person name="Ott S."/>
            <person name="Bowen H."/>
            <person name="Vavikolanu K."/>
            <person name="Mehta A."/>
            <person name="Aluvathingal J."/>
            <person name="Nadendla S."/>
            <person name="Myers T."/>
            <person name="Yan Y."/>
            <person name="Sichtig H."/>
        </authorList>
    </citation>
    <scope>NUCLEOTIDE SEQUENCE [LARGE SCALE GENOMIC DNA]</scope>
    <source>
        <strain evidence="2 5">FDAARGOS_923</strain>
    </source>
</reference>
<dbReference type="PANTHER" id="PTHR37835:SF1">
    <property type="entry name" value="ALPHA-CLOSTRIPAIN"/>
    <property type="match status" value="1"/>
</dbReference>
<evidence type="ECO:0000256" key="1">
    <source>
        <dbReference type="SAM" id="SignalP"/>
    </source>
</evidence>
<feature type="chain" id="PRO_5041165787" description="Clostripain" evidence="1">
    <location>
        <begin position="23"/>
        <end position="399"/>
    </location>
</feature>
<evidence type="ECO:0000313" key="2">
    <source>
        <dbReference type="EMBL" id="QPR73636.1"/>
    </source>
</evidence>
<proteinExistence type="predicted"/>
<organism evidence="3 4">
    <name type="scientific">Bacillus licheniformis</name>
    <dbReference type="NCBI Taxonomy" id="1402"/>
    <lineage>
        <taxon>Bacteria</taxon>
        <taxon>Bacillati</taxon>
        <taxon>Bacillota</taxon>
        <taxon>Bacilli</taxon>
        <taxon>Bacillales</taxon>
        <taxon>Bacillaceae</taxon>
        <taxon>Bacillus</taxon>
    </lineage>
</organism>
<keyword evidence="1" id="KW-0732">Signal</keyword>
<dbReference type="InterPro" id="IPR005077">
    <property type="entry name" value="Peptidase_C11"/>
</dbReference>
<evidence type="ECO:0008006" key="6">
    <source>
        <dbReference type="Google" id="ProtNLM"/>
    </source>
</evidence>
<evidence type="ECO:0000313" key="5">
    <source>
        <dbReference type="Proteomes" id="UP000595038"/>
    </source>
</evidence>
<dbReference type="Gene3D" id="3.40.50.11970">
    <property type="match status" value="1"/>
</dbReference>
<accession>A0A415J8T4</accession>